<feature type="region of interest" description="Disordered" evidence="1">
    <location>
        <begin position="244"/>
        <end position="263"/>
    </location>
</feature>
<dbReference type="RefSeq" id="WP_348827659.1">
    <property type="nucleotide sequence ID" value="NZ_CP098827.1"/>
</dbReference>
<dbReference type="AlphaFoldDB" id="A0AAU7KKI4"/>
<gene>
    <name evidence="3" type="ORF">NFG58_04770</name>
</gene>
<feature type="region of interest" description="Disordered" evidence="1">
    <location>
        <begin position="60"/>
        <end position="116"/>
    </location>
</feature>
<reference evidence="3" key="1">
    <citation type="submission" date="2022-06" db="EMBL/GenBank/DDBJ databases">
        <title>A novel DMS-producing enzyme.</title>
        <authorList>
            <person name="Zhang Y."/>
        </authorList>
    </citation>
    <scope>NUCLEOTIDE SEQUENCE</scope>
    <source>
        <strain evidence="3">RT37</strain>
    </source>
</reference>
<dbReference type="Pfam" id="PF13672">
    <property type="entry name" value="PP2C_2"/>
    <property type="match status" value="1"/>
</dbReference>
<evidence type="ECO:0000256" key="1">
    <source>
        <dbReference type="SAM" id="MobiDB-lite"/>
    </source>
</evidence>
<feature type="domain" description="PPM-type phosphatase" evidence="2">
    <location>
        <begin position="247"/>
        <end position="489"/>
    </location>
</feature>
<evidence type="ECO:0000259" key="2">
    <source>
        <dbReference type="Pfam" id="PF13672"/>
    </source>
</evidence>
<name>A0AAU7KKI4_9GAMM</name>
<dbReference type="InterPro" id="IPR036457">
    <property type="entry name" value="PPM-type-like_dom_sf"/>
</dbReference>
<proteinExistence type="predicted"/>
<dbReference type="EMBL" id="CP098827">
    <property type="protein sequence ID" value="XBO72027.1"/>
    <property type="molecule type" value="Genomic_DNA"/>
</dbReference>
<organism evidence="3">
    <name type="scientific">Halomonas sp. RT37</name>
    <dbReference type="NCBI Taxonomy" id="2950872"/>
    <lineage>
        <taxon>Bacteria</taxon>
        <taxon>Pseudomonadati</taxon>
        <taxon>Pseudomonadota</taxon>
        <taxon>Gammaproteobacteria</taxon>
        <taxon>Oceanospirillales</taxon>
        <taxon>Halomonadaceae</taxon>
        <taxon>Halomonas</taxon>
    </lineage>
</organism>
<dbReference type="InterPro" id="IPR001932">
    <property type="entry name" value="PPM-type_phosphatase-like_dom"/>
</dbReference>
<sequence length="534" mass="58266">MNVKYDTPRHNARIILATLYPDPNVRPRHPSQLDRLAESPTIQHLIKRFRQDLGEAMRAYGEAQSADVRTSLPQDPAVPDKEAGSAPHEPVDTSRPSNTPQACEELPTSMTPRPTHEPAITALTLSIPNGRLGQLYRADLTRLCSGLQACAEVTMMEGDDIGLVLEPPACLSGYPSSTGSHRLRVRGVGHDGQPLVDAVLKFAVIPNSRDLWQNMPADQTAPYAKPESDIDRCASRPGWQLTVGSQRGRSHAHRGSHRDDHGVITHHEGGWDLLVIGDGAGSCHFSREGSRLATTRTLEVLGESLSREGGALEKALTEWWRSKDRSTLPQTAITALSSTVVSSIHAGYQAIVEEAEASGHPVKAFATTLLLAVHKATEDGHLIISFGIGDGAIAALTAPDDVRLMNTPDCGDHAGQTRFLDRALFQEVDDLYRRIHVQVLPDLEALVLATDGVTDPKFDSDNDLHNGPLWWSLFEDIRPHLVAPSTTETMDPLLEYLDFFVERHHDDRTIALLHRRGGVTNPEAASTVGGGQHD</sequence>
<dbReference type="SUPFAM" id="SSF81606">
    <property type="entry name" value="PP2C-like"/>
    <property type="match status" value="1"/>
</dbReference>
<protein>
    <submittedName>
        <fullName evidence="3">Protein phosphatase 2C domain-containing protein</fullName>
    </submittedName>
</protein>
<evidence type="ECO:0000313" key="3">
    <source>
        <dbReference type="EMBL" id="XBO72027.1"/>
    </source>
</evidence>
<accession>A0AAU7KKI4</accession>
<dbReference type="Gene3D" id="3.60.40.10">
    <property type="entry name" value="PPM-type phosphatase domain"/>
    <property type="match status" value="1"/>
</dbReference>